<dbReference type="SUPFAM" id="SSF52833">
    <property type="entry name" value="Thioredoxin-like"/>
    <property type="match status" value="1"/>
</dbReference>
<dbReference type="RefSeq" id="WP_262170005.1">
    <property type="nucleotide sequence ID" value="NZ_CP104965.1"/>
</dbReference>
<dbReference type="CDD" id="cd02968">
    <property type="entry name" value="SCO"/>
    <property type="match status" value="1"/>
</dbReference>
<proteinExistence type="inferred from homology"/>
<keyword evidence="2" id="KW-0472">Membrane</keyword>
<dbReference type="InterPro" id="IPR036249">
    <property type="entry name" value="Thioredoxin-like_sf"/>
</dbReference>
<keyword evidence="2" id="KW-1133">Transmembrane helix</keyword>
<evidence type="ECO:0000256" key="1">
    <source>
        <dbReference type="ARBA" id="ARBA00010996"/>
    </source>
</evidence>
<name>A0ABY6CFB6_9HYPH</name>
<sequence>MSLKTIRILLWAGVAVMAVFLAGATFLLRQPGATATASTGFGGGTYSLVDQRGQPVDQTMFQGHPSALFFGFTHCPEVCPTTMAEMSTWFEALGDEGKNLQAYFVTVDPERDTPEILGDYVSWVSDRITGVTGSPEEIAKIVKAWGVYAAKIPLEGDDYTMDHTASVFLLDTKGEFQGTIAYGEDSATAIGKLRNLLAKS</sequence>
<comment type="similarity">
    <text evidence="1">Belongs to the SCO1/2 family.</text>
</comment>
<dbReference type="Gene3D" id="3.40.30.10">
    <property type="entry name" value="Glutaredoxin"/>
    <property type="match status" value="1"/>
</dbReference>
<dbReference type="EMBL" id="CP104965">
    <property type="protein sequence ID" value="UXN70787.1"/>
    <property type="molecule type" value="Genomic_DNA"/>
</dbReference>
<evidence type="ECO:0000256" key="2">
    <source>
        <dbReference type="SAM" id="Phobius"/>
    </source>
</evidence>
<dbReference type="PANTHER" id="PTHR12151">
    <property type="entry name" value="ELECTRON TRANSPORT PROTIN SCO1/SENC FAMILY MEMBER"/>
    <property type="match status" value="1"/>
</dbReference>
<dbReference type="PANTHER" id="PTHR12151:SF25">
    <property type="entry name" value="LINALOOL DEHYDRATASE_ISOMERASE DOMAIN-CONTAINING PROTEIN"/>
    <property type="match status" value="1"/>
</dbReference>
<gene>
    <name evidence="3" type="ORF">N8A98_06265</name>
</gene>
<accession>A0ABY6CFB6</accession>
<reference evidence="3 4" key="1">
    <citation type="submission" date="2022-09" db="EMBL/GenBank/DDBJ databases">
        <title>Interaction between co-microsymbionts with complementary sets of symbiotic genes in legume-rhizobium systems.</title>
        <authorList>
            <person name="Safronova V."/>
            <person name="Sazanova A."/>
            <person name="Afonin A."/>
            <person name="Chirak E."/>
        </authorList>
    </citation>
    <scope>NUCLEOTIDE SEQUENCE [LARGE SCALE GENOMIC DNA]</scope>
    <source>
        <strain evidence="3 4">A18/4-1</strain>
    </source>
</reference>
<evidence type="ECO:0000313" key="3">
    <source>
        <dbReference type="EMBL" id="UXN70787.1"/>
    </source>
</evidence>
<evidence type="ECO:0000313" key="4">
    <source>
        <dbReference type="Proteomes" id="UP001061862"/>
    </source>
</evidence>
<feature type="transmembrane region" description="Helical" evidence="2">
    <location>
        <begin position="6"/>
        <end position="28"/>
    </location>
</feature>
<dbReference type="Pfam" id="PF02630">
    <property type="entry name" value="SCO1-SenC"/>
    <property type="match status" value="1"/>
</dbReference>
<keyword evidence="2" id="KW-0812">Transmembrane</keyword>
<dbReference type="InterPro" id="IPR003782">
    <property type="entry name" value="SCO1/SenC"/>
</dbReference>
<dbReference type="Proteomes" id="UP001061862">
    <property type="component" value="Chromosome"/>
</dbReference>
<keyword evidence="4" id="KW-1185">Reference proteome</keyword>
<protein>
    <submittedName>
        <fullName evidence="3">SCO family protein</fullName>
    </submittedName>
</protein>
<organism evidence="3 4">
    <name type="scientific">Devosia neptuniae</name>
    <dbReference type="NCBI Taxonomy" id="191302"/>
    <lineage>
        <taxon>Bacteria</taxon>
        <taxon>Pseudomonadati</taxon>
        <taxon>Pseudomonadota</taxon>
        <taxon>Alphaproteobacteria</taxon>
        <taxon>Hyphomicrobiales</taxon>
        <taxon>Devosiaceae</taxon>
        <taxon>Devosia</taxon>
    </lineage>
</organism>